<feature type="region of interest" description="Disordered" evidence="1">
    <location>
        <begin position="1"/>
        <end position="81"/>
    </location>
</feature>
<feature type="region of interest" description="Disordered" evidence="1">
    <location>
        <begin position="248"/>
        <end position="292"/>
    </location>
</feature>
<feature type="compositionally biased region" description="Basic and acidic residues" evidence="1">
    <location>
        <begin position="95"/>
        <end position="111"/>
    </location>
</feature>
<feature type="compositionally biased region" description="Acidic residues" evidence="1">
    <location>
        <begin position="31"/>
        <end position="48"/>
    </location>
</feature>
<dbReference type="Pfam" id="PF06991">
    <property type="entry name" value="MFAP1"/>
    <property type="match status" value="1"/>
</dbReference>
<feature type="compositionally biased region" description="Basic and acidic residues" evidence="1">
    <location>
        <begin position="481"/>
        <end position="504"/>
    </location>
</feature>
<feature type="compositionally biased region" description="Acidic residues" evidence="1">
    <location>
        <begin position="112"/>
        <end position="125"/>
    </location>
</feature>
<dbReference type="InterPro" id="IPR009730">
    <property type="entry name" value="MFAP1_C"/>
</dbReference>
<dbReference type="InterPro" id="IPR036188">
    <property type="entry name" value="FAD/NAD-bd_sf"/>
</dbReference>
<name>A0A4S8LWK4_DENBC</name>
<gene>
    <name evidence="3" type="ORF">K435DRAFT_829418</name>
</gene>
<proteinExistence type="predicted"/>
<accession>A0A4S8LWK4</accession>
<feature type="region of interest" description="Disordered" evidence="1">
    <location>
        <begin position="95"/>
        <end position="158"/>
    </location>
</feature>
<organism evidence="3 4">
    <name type="scientific">Dendrothele bispora (strain CBS 962.96)</name>
    <dbReference type="NCBI Taxonomy" id="1314807"/>
    <lineage>
        <taxon>Eukaryota</taxon>
        <taxon>Fungi</taxon>
        <taxon>Dikarya</taxon>
        <taxon>Basidiomycota</taxon>
        <taxon>Agaricomycotina</taxon>
        <taxon>Agaricomycetes</taxon>
        <taxon>Agaricomycetidae</taxon>
        <taxon>Agaricales</taxon>
        <taxon>Agaricales incertae sedis</taxon>
        <taxon>Dendrothele</taxon>
    </lineage>
</organism>
<feature type="region of interest" description="Disordered" evidence="1">
    <location>
        <begin position="386"/>
        <end position="504"/>
    </location>
</feature>
<dbReference type="SUPFAM" id="SSF51905">
    <property type="entry name" value="FAD/NAD(P)-binding domain"/>
    <property type="match status" value="1"/>
</dbReference>
<evidence type="ECO:0000259" key="2">
    <source>
        <dbReference type="Pfam" id="PF06991"/>
    </source>
</evidence>
<evidence type="ECO:0000256" key="1">
    <source>
        <dbReference type="SAM" id="MobiDB-lite"/>
    </source>
</evidence>
<dbReference type="Proteomes" id="UP000297245">
    <property type="component" value="Unassembled WGS sequence"/>
</dbReference>
<feature type="region of interest" description="Disordered" evidence="1">
    <location>
        <begin position="351"/>
        <end position="374"/>
    </location>
</feature>
<feature type="compositionally biased region" description="Low complexity" evidence="1">
    <location>
        <begin position="451"/>
        <end position="462"/>
    </location>
</feature>
<feature type="compositionally biased region" description="Acidic residues" evidence="1">
    <location>
        <begin position="135"/>
        <end position="149"/>
    </location>
</feature>
<evidence type="ECO:0000313" key="3">
    <source>
        <dbReference type="EMBL" id="THU93781.1"/>
    </source>
</evidence>
<protein>
    <recommendedName>
        <fullName evidence="2">Micro-fibrillar-associated protein 1 C-terminal domain-containing protein</fullName>
    </recommendedName>
</protein>
<feature type="compositionally biased region" description="Basic residues" evidence="1">
    <location>
        <begin position="467"/>
        <end position="480"/>
    </location>
</feature>
<keyword evidence="4" id="KW-1185">Reference proteome</keyword>
<dbReference type="EMBL" id="ML179240">
    <property type="protein sequence ID" value="THU93781.1"/>
    <property type="molecule type" value="Genomic_DNA"/>
</dbReference>
<feature type="compositionally biased region" description="Basic and acidic residues" evidence="1">
    <location>
        <begin position="248"/>
        <end position="289"/>
    </location>
</feature>
<dbReference type="Pfam" id="PF13450">
    <property type="entry name" value="NAD_binding_8"/>
    <property type="match status" value="1"/>
</dbReference>
<reference evidence="3 4" key="1">
    <citation type="journal article" date="2019" name="Nat. Ecol. Evol.">
        <title>Megaphylogeny resolves global patterns of mushroom evolution.</title>
        <authorList>
            <person name="Varga T."/>
            <person name="Krizsan K."/>
            <person name="Foldi C."/>
            <person name="Dima B."/>
            <person name="Sanchez-Garcia M."/>
            <person name="Sanchez-Ramirez S."/>
            <person name="Szollosi G.J."/>
            <person name="Szarkandi J.G."/>
            <person name="Papp V."/>
            <person name="Albert L."/>
            <person name="Andreopoulos W."/>
            <person name="Angelini C."/>
            <person name="Antonin V."/>
            <person name="Barry K.W."/>
            <person name="Bougher N.L."/>
            <person name="Buchanan P."/>
            <person name="Buyck B."/>
            <person name="Bense V."/>
            <person name="Catcheside P."/>
            <person name="Chovatia M."/>
            <person name="Cooper J."/>
            <person name="Damon W."/>
            <person name="Desjardin D."/>
            <person name="Finy P."/>
            <person name="Geml J."/>
            <person name="Haridas S."/>
            <person name="Hughes K."/>
            <person name="Justo A."/>
            <person name="Karasinski D."/>
            <person name="Kautmanova I."/>
            <person name="Kiss B."/>
            <person name="Kocsube S."/>
            <person name="Kotiranta H."/>
            <person name="LaButti K.M."/>
            <person name="Lechner B.E."/>
            <person name="Liimatainen K."/>
            <person name="Lipzen A."/>
            <person name="Lukacs Z."/>
            <person name="Mihaltcheva S."/>
            <person name="Morgado L.N."/>
            <person name="Niskanen T."/>
            <person name="Noordeloos M.E."/>
            <person name="Ohm R.A."/>
            <person name="Ortiz-Santana B."/>
            <person name="Ovrebo C."/>
            <person name="Racz N."/>
            <person name="Riley R."/>
            <person name="Savchenko A."/>
            <person name="Shiryaev A."/>
            <person name="Soop K."/>
            <person name="Spirin V."/>
            <person name="Szebenyi C."/>
            <person name="Tomsovsky M."/>
            <person name="Tulloss R.E."/>
            <person name="Uehling J."/>
            <person name="Grigoriev I.V."/>
            <person name="Vagvolgyi C."/>
            <person name="Papp T."/>
            <person name="Martin F.M."/>
            <person name="Miettinen O."/>
            <person name="Hibbett D.S."/>
            <person name="Nagy L.G."/>
        </authorList>
    </citation>
    <scope>NUCLEOTIDE SEQUENCE [LARGE SCALE GENOMIC DNA]</scope>
    <source>
        <strain evidence="3 4">CBS 962.96</strain>
    </source>
</reference>
<feature type="domain" description="Micro-fibrillar-associated protein 1 C-terminal" evidence="2">
    <location>
        <begin position="146"/>
        <end position="354"/>
    </location>
</feature>
<feature type="region of interest" description="Disordered" evidence="1">
    <location>
        <begin position="176"/>
        <end position="198"/>
    </location>
</feature>
<feature type="compositionally biased region" description="Polar residues" evidence="1">
    <location>
        <begin position="391"/>
        <end position="420"/>
    </location>
</feature>
<evidence type="ECO:0000313" key="4">
    <source>
        <dbReference type="Proteomes" id="UP000297245"/>
    </source>
</evidence>
<dbReference type="PANTHER" id="PTHR15327">
    <property type="entry name" value="MICROFIBRIL-ASSOCIATED PROTEIN"/>
    <property type="match status" value="1"/>
</dbReference>
<dbReference type="OrthoDB" id="1111734at2759"/>
<dbReference type="AlphaFoldDB" id="A0A4S8LWK4"/>
<feature type="compositionally biased region" description="Acidic residues" evidence="1">
    <location>
        <begin position="58"/>
        <end position="69"/>
    </location>
</feature>
<sequence>MSSAPRKQAPRLARPAARYWKGKAPKGVNVEESDSDEDEEVSQVEQDGDILVGGEQDIVAEDDEEDENEMPVHEERGKATKAMNITLKDVNISKDGKVIVAGREESGRTAMEEEEEDESEESEEDDKAHVVKQEESEESSEYESESEEDEKPKVQFRPVFVPKRNRVTVVEREKIAQDTEEALKKKEEELEERRKQSHDLVAESIRRELLEKEKEEEVPDIDDTDGLDPAAEFEAWRLRELARIKKEKEEEIRREEERAEIERRRALPEEQRLKEDLEKAQKSRDEKPKGQQKFLQKYWHKGAFHQDEEILKRHDFTEATESTVDVSVLPKVMQVKNFGKRSRTKYTHLVDQDTTLPRDGVGGLASKPGGKSTDVGGCFVCGGPHLKKDCPQNTGPLTRSVGTGANNAPSGSSRQWGTSSRNKDSWRDREDDEVRNRGWRDDRGDSRYKNSYRPGSRSPSRYDGARRRQSRSRSRSKSPPRRRDDREYRKGRRRSPERSRDDERIKRQRVVHSYLSELRHIAGLAGLTAAHLLSDSINRDVLFDVHLFEKARLHTQTSTVGMDSSSISLPNPGNKQEWRVDVPMRSFQGGYYKKVISLYKYLGVGFKETDFSYSFSNLFLSGKAGSIITNMIYNGDSGRGGVSMPSTKRDAHAKEANYLIRRVIWAWTRLLFGLWALQILYCYVRLLFLSIPFMRSSRIRTMTFRTWAKETVPTGRIARWTMLNTAWIDFTENVMLPLFSAVCTAPLESVFEHPMEEFLDYIWVTLGSHHYVASNGVQEIVSKLVANVPHVHLSSPISKIYIDTDNPSLATIECSSSSGTTSYSGFHHIIMATQANKAIPLLQSLSSSLPSKVFNTRRHAIDEQIACLQRFAYTPTIVVNHTDDSLLPVDVRDRRDLNLISAISEPTPTQPNNPDKTDNQLCLPPIYTMATHVLEPPKGFPAHLPTVFQTTNPIVEIRQSRVLSVARLERAVLTLDAKQALKGLQTEVRRPWWGMGQGKSQLGRLQGAGRLEDVEAVGVWLCGSFAYSGIPLLEGCVVSARNVVEEGIWKCEGYKGRIYW</sequence>
<dbReference type="InterPro" id="IPR033194">
    <property type="entry name" value="MFAP1"/>
</dbReference>
<feature type="compositionally biased region" description="Basic and acidic residues" evidence="1">
    <location>
        <begin position="421"/>
        <end position="448"/>
    </location>
</feature>